<proteinExistence type="predicted"/>
<dbReference type="Proteomes" id="UP000315724">
    <property type="component" value="Chromosome"/>
</dbReference>
<accession>A0A517QLW8</accession>
<name>A0A517QLW8_9PLAN</name>
<keyword evidence="3" id="KW-1185">Reference proteome</keyword>
<dbReference type="RefSeq" id="WP_145198018.1">
    <property type="nucleotide sequence ID" value="NZ_CP036267.1"/>
</dbReference>
<feature type="signal peptide" evidence="1">
    <location>
        <begin position="1"/>
        <end position="24"/>
    </location>
</feature>
<protein>
    <submittedName>
        <fullName evidence="2">Uncharacterized protein</fullName>
    </submittedName>
</protein>
<dbReference type="KEGG" id="tpol:Mal48_18710"/>
<dbReference type="AlphaFoldDB" id="A0A517QLW8"/>
<dbReference type="OrthoDB" id="3526425at2"/>
<gene>
    <name evidence="2" type="ORF">Mal48_18710</name>
</gene>
<feature type="chain" id="PRO_5021794239" evidence="1">
    <location>
        <begin position="25"/>
        <end position="134"/>
    </location>
</feature>
<evidence type="ECO:0000256" key="1">
    <source>
        <dbReference type="SAM" id="SignalP"/>
    </source>
</evidence>
<keyword evidence="1" id="KW-0732">Signal</keyword>
<evidence type="ECO:0000313" key="3">
    <source>
        <dbReference type="Proteomes" id="UP000315724"/>
    </source>
</evidence>
<evidence type="ECO:0000313" key="2">
    <source>
        <dbReference type="EMBL" id="QDT32624.1"/>
    </source>
</evidence>
<dbReference type="EMBL" id="CP036267">
    <property type="protein sequence ID" value="QDT32624.1"/>
    <property type="molecule type" value="Genomic_DNA"/>
</dbReference>
<reference evidence="2 3" key="1">
    <citation type="submission" date="2019-02" db="EMBL/GenBank/DDBJ databases">
        <title>Deep-cultivation of Planctomycetes and their phenomic and genomic characterization uncovers novel biology.</title>
        <authorList>
            <person name="Wiegand S."/>
            <person name="Jogler M."/>
            <person name="Boedeker C."/>
            <person name="Pinto D."/>
            <person name="Vollmers J."/>
            <person name="Rivas-Marin E."/>
            <person name="Kohn T."/>
            <person name="Peeters S.H."/>
            <person name="Heuer A."/>
            <person name="Rast P."/>
            <person name="Oberbeckmann S."/>
            <person name="Bunk B."/>
            <person name="Jeske O."/>
            <person name="Meyerdierks A."/>
            <person name="Storesund J.E."/>
            <person name="Kallscheuer N."/>
            <person name="Luecker S."/>
            <person name="Lage O.M."/>
            <person name="Pohl T."/>
            <person name="Merkel B.J."/>
            <person name="Hornburger P."/>
            <person name="Mueller R.-W."/>
            <person name="Bruemmer F."/>
            <person name="Labrenz M."/>
            <person name="Spormann A.M."/>
            <person name="Op den Camp H."/>
            <person name="Overmann J."/>
            <person name="Amann R."/>
            <person name="Jetten M.S.M."/>
            <person name="Mascher T."/>
            <person name="Medema M.H."/>
            <person name="Devos D.P."/>
            <person name="Kaster A.-K."/>
            <person name="Ovreas L."/>
            <person name="Rohde M."/>
            <person name="Galperin M.Y."/>
            <person name="Jogler C."/>
        </authorList>
    </citation>
    <scope>NUCLEOTIDE SEQUENCE [LARGE SCALE GENOMIC DNA]</scope>
    <source>
        <strain evidence="2 3">Mal48</strain>
    </source>
</reference>
<organism evidence="2 3">
    <name type="scientific">Thalassoglobus polymorphus</name>
    <dbReference type="NCBI Taxonomy" id="2527994"/>
    <lineage>
        <taxon>Bacteria</taxon>
        <taxon>Pseudomonadati</taxon>
        <taxon>Planctomycetota</taxon>
        <taxon>Planctomycetia</taxon>
        <taxon>Planctomycetales</taxon>
        <taxon>Planctomycetaceae</taxon>
        <taxon>Thalassoglobus</taxon>
    </lineage>
</organism>
<sequence precursor="true">MRKFVLCFSVIFICSGTFSNGLSASDSLDALGYKFPKHRFSLKNLRPHYDDRMKAVIPADQPVPRNWVVVGHRCTLLQVSSTTHQLLIQKLPTRPGTELTIWKCQPLPFGWAVLEEFTSNQFPGKNNALRIRKM</sequence>